<organism evidence="1 2">
    <name type="scientific">Acetobacter aceti</name>
    <dbReference type="NCBI Taxonomy" id="435"/>
    <lineage>
        <taxon>Bacteria</taxon>
        <taxon>Pseudomonadati</taxon>
        <taxon>Pseudomonadota</taxon>
        <taxon>Alphaproteobacteria</taxon>
        <taxon>Acetobacterales</taxon>
        <taxon>Acetobacteraceae</taxon>
        <taxon>Acetobacter</taxon>
        <taxon>Acetobacter subgen. Acetobacter</taxon>
    </lineage>
</organism>
<dbReference type="STRING" id="435.A0U92_03540"/>
<dbReference type="Proteomes" id="UP000188937">
    <property type="component" value="Chromosome"/>
</dbReference>
<dbReference type="RefSeq" id="WP_077812030.1">
    <property type="nucleotide sequence ID" value="NZ_CP014692.1"/>
</dbReference>
<gene>
    <name evidence="1" type="ORF">A0U92_03540</name>
</gene>
<proteinExistence type="predicted"/>
<dbReference type="OrthoDB" id="7219908at2"/>
<dbReference type="EMBL" id="CP014692">
    <property type="protein sequence ID" value="AQS83994.1"/>
    <property type="molecule type" value="Genomic_DNA"/>
</dbReference>
<reference evidence="1 2" key="1">
    <citation type="submission" date="2016-03" db="EMBL/GenBank/DDBJ databases">
        <title>Acetic acid bacteria sequencing.</title>
        <authorList>
            <person name="Brandt J."/>
            <person name="Jakob F."/>
            <person name="Vogel R.F."/>
        </authorList>
    </citation>
    <scope>NUCLEOTIDE SEQUENCE [LARGE SCALE GENOMIC DNA]</scope>
    <source>
        <strain evidence="1 2">TMW2.1153</strain>
    </source>
</reference>
<keyword evidence="2" id="KW-1185">Reference proteome</keyword>
<name>A0A1U9KDW2_ACEAC</name>
<dbReference type="KEGG" id="aace:A0U92_03540"/>
<dbReference type="AlphaFoldDB" id="A0A1U9KDW2"/>
<sequence length="139" mass="15332">MSEAYIAAPDFFGKLNSSIRSAGSIAAFAAQHGLRPRNVYETHAANIIHDDVCAVFGLMYVERYPLSVDPKTLLPRAAVYGKLNSFVEQCGSQRKAAKKLCVSEQHLSNVIHKRRGVLEILPGLGFCRPVHRFLPIKAP</sequence>
<accession>A0A1U9KDW2</accession>
<evidence type="ECO:0000313" key="1">
    <source>
        <dbReference type="EMBL" id="AQS83994.1"/>
    </source>
</evidence>
<evidence type="ECO:0000313" key="2">
    <source>
        <dbReference type="Proteomes" id="UP000188937"/>
    </source>
</evidence>
<protein>
    <submittedName>
        <fullName evidence="1">Uncharacterized protein</fullName>
    </submittedName>
</protein>